<proteinExistence type="inferred from homology"/>
<dbReference type="Gramene" id="mRNA:HanXRQr2_Chr14g0643381">
    <property type="protein sequence ID" value="CDS:HanXRQr2_Chr14g0643381.1"/>
    <property type="gene ID" value="HanXRQr2_Chr14g0643381"/>
</dbReference>
<organism evidence="6 7">
    <name type="scientific">Helianthus annuus</name>
    <name type="common">Common sunflower</name>
    <dbReference type="NCBI Taxonomy" id="4232"/>
    <lineage>
        <taxon>Eukaryota</taxon>
        <taxon>Viridiplantae</taxon>
        <taxon>Streptophyta</taxon>
        <taxon>Embryophyta</taxon>
        <taxon>Tracheophyta</taxon>
        <taxon>Spermatophyta</taxon>
        <taxon>Magnoliopsida</taxon>
        <taxon>eudicotyledons</taxon>
        <taxon>Gunneridae</taxon>
        <taxon>Pentapetalae</taxon>
        <taxon>asterids</taxon>
        <taxon>campanulids</taxon>
        <taxon>Asterales</taxon>
        <taxon>Asteraceae</taxon>
        <taxon>Asteroideae</taxon>
        <taxon>Heliantheae alliance</taxon>
        <taxon>Heliantheae</taxon>
        <taxon>Helianthus</taxon>
    </lineage>
</organism>
<evidence type="ECO:0000256" key="1">
    <source>
        <dbReference type="ARBA" id="ARBA00006019"/>
    </source>
</evidence>
<accession>A0A251SHA0</accession>
<feature type="domain" description="Cullin family profile" evidence="4">
    <location>
        <begin position="67"/>
        <end position="126"/>
    </location>
</feature>
<protein>
    <submittedName>
        <fullName evidence="5 6">Cullin</fullName>
    </submittedName>
</protein>
<dbReference type="SUPFAM" id="SSF75632">
    <property type="entry name" value="Cullin homology domain"/>
    <property type="match status" value="1"/>
</dbReference>
<dbReference type="EMBL" id="MNCJ02000329">
    <property type="protein sequence ID" value="KAF5769023.1"/>
    <property type="molecule type" value="Genomic_DNA"/>
</dbReference>
<dbReference type="InterPro" id="IPR045093">
    <property type="entry name" value="Cullin"/>
</dbReference>
<dbReference type="EMBL" id="CM007903">
    <property type="protein sequence ID" value="OTF98113.1"/>
    <property type="molecule type" value="Genomic_DNA"/>
</dbReference>
<dbReference type="AlphaFoldDB" id="A0A251SHA0"/>
<reference evidence="6" key="2">
    <citation type="submission" date="2017-02" db="EMBL/GenBank/DDBJ databases">
        <title>Sunflower complete genome.</title>
        <authorList>
            <person name="Langlade N."/>
            <person name="Munos S."/>
        </authorList>
    </citation>
    <scope>NUCLEOTIDE SEQUENCE [LARGE SCALE GENOMIC DNA]</scope>
    <source>
        <tissue evidence="6">Leaves</tissue>
    </source>
</reference>
<evidence type="ECO:0000259" key="4">
    <source>
        <dbReference type="PROSITE" id="PS50069"/>
    </source>
</evidence>
<dbReference type="Gene3D" id="1.20.1310.10">
    <property type="entry name" value="Cullin Repeats"/>
    <property type="match status" value="2"/>
</dbReference>
<dbReference type="InterPro" id="IPR016158">
    <property type="entry name" value="Cullin_homology"/>
</dbReference>
<dbReference type="InterPro" id="IPR016159">
    <property type="entry name" value="Cullin_repeat-like_dom_sf"/>
</dbReference>
<dbReference type="GO" id="GO:0006511">
    <property type="term" value="P:ubiquitin-dependent protein catabolic process"/>
    <property type="evidence" value="ECO:0007669"/>
    <property type="project" value="InterPro"/>
</dbReference>
<dbReference type="PANTHER" id="PTHR11932">
    <property type="entry name" value="CULLIN"/>
    <property type="match status" value="1"/>
</dbReference>
<gene>
    <name evidence="6" type="ORF">HannXRQ_Chr14g0442071</name>
    <name evidence="5" type="ORF">HanXRQr2_Chr14g0643381</name>
</gene>
<dbReference type="InParanoid" id="A0A251SHA0"/>
<dbReference type="InterPro" id="IPR036317">
    <property type="entry name" value="Cullin_homology_sf"/>
</dbReference>
<dbReference type="Pfam" id="PF00888">
    <property type="entry name" value="Cullin"/>
    <property type="match status" value="1"/>
</dbReference>
<reference evidence="5" key="3">
    <citation type="submission" date="2020-06" db="EMBL/GenBank/DDBJ databases">
        <title>Helianthus annuus Genome sequencing and assembly Release 2.</title>
        <authorList>
            <person name="Gouzy J."/>
            <person name="Langlade N."/>
            <person name="Munos S."/>
        </authorList>
    </citation>
    <scope>NUCLEOTIDE SEQUENCE</scope>
    <source>
        <tissue evidence="5">Leaves</tissue>
    </source>
</reference>
<dbReference type="Proteomes" id="UP000215914">
    <property type="component" value="Chromosome 14"/>
</dbReference>
<comment type="similarity">
    <text evidence="1 2 3">Belongs to the cullin family.</text>
</comment>
<evidence type="ECO:0000256" key="3">
    <source>
        <dbReference type="RuleBase" id="RU003829"/>
    </source>
</evidence>
<evidence type="ECO:0000256" key="2">
    <source>
        <dbReference type="PROSITE-ProRule" id="PRU00330"/>
    </source>
</evidence>
<evidence type="ECO:0000313" key="6">
    <source>
        <dbReference type="EMBL" id="OTF98113.1"/>
    </source>
</evidence>
<evidence type="ECO:0000313" key="5">
    <source>
        <dbReference type="EMBL" id="KAF5769023.1"/>
    </source>
</evidence>
<name>A0A251SHA0_HELAN</name>
<reference evidence="5 7" key="1">
    <citation type="journal article" date="2017" name="Nature">
        <title>The sunflower genome provides insights into oil metabolism, flowering and Asterid evolution.</title>
        <authorList>
            <person name="Badouin H."/>
            <person name="Gouzy J."/>
            <person name="Grassa C.J."/>
            <person name="Murat F."/>
            <person name="Staton S.E."/>
            <person name="Cottret L."/>
            <person name="Lelandais-Briere C."/>
            <person name="Owens G.L."/>
            <person name="Carrere S."/>
            <person name="Mayjonade B."/>
            <person name="Legrand L."/>
            <person name="Gill N."/>
            <person name="Kane N.C."/>
            <person name="Bowers J.E."/>
            <person name="Hubner S."/>
            <person name="Bellec A."/>
            <person name="Berard A."/>
            <person name="Berges H."/>
            <person name="Blanchet N."/>
            <person name="Boniface M.C."/>
            <person name="Brunel D."/>
            <person name="Catrice O."/>
            <person name="Chaidir N."/>
            <person name="Claudel C."/>
            <person name="Donnadieu C."/>
            <person name="Faraut T."/>
            <person name="Fievet G."/>
            <person name="Helmstetter N."/>
            <person name="King M."/>
            <person name="Knapp S.J."/>
            <person name="Lai Z."/>
            <person name="Le Paslier M.C."/>
            <person name="Lippi Y."/>
            <person name="Lorenzon L."/>
            <person name="Mandel J.R."/>
            <person name="Marage G."/>
            <person name="Marchand G."/>
            <person name="Marquand E."/>
            <person name="Bret-Mestries E."/>
            <person name="Morien E."/>
            <person name="Nambeesan S."/>
            <person name="Nguyen T."/>
            <person name="Pegot-Espagnet P."/>
            <person name="Pouilly N."/>
            <person name="Raftis F."/>
            <person name="Sallet E."/>
            <person name="Schiex T."/>
            <person name="Thomas J."/>
            <person name="Vandecasteele C."/>
            <person name="Vares D."/>
            <person name="Vear F."/>
            <person name="Vautrin S."/>
            <person name="Crespi M."/>
            <person name="Mangin B."/>
            <person name="Burke J.M."/>
            <person name="Salse J."/>
            <person name="Munos S."/>
            <person name="Vincourt P."/>
            <person name="Rieseberg L.H."/>
            <person name="Langlade N.B."/>
        </authorList>
    </citation>
    <scope>NUCLEOTIDE SEQUENCE [LARGE SCALE GENOMIC DNA]</scope>
    <source>
        <strain evidence="7">cv. SF193</strain>
        <tissue evidence="5">Leaves</tissue>
    </source>
</reference>
<dbReference type="GO" id="GO:0031625">
    <property type="term" value="F:ubiquitin protein ligase binding"/>
    <property type="evidence" value="ECO:0007669"/>
    <property type="project" value="InterPro"/>
</dbReference>
<dbReference type="OMA" id="IEERCCK"/>
<dbReference type="PROSITE" id="PS50069">
    <property type="entry name" value="CULLIN_2"/>
    <property type="match status" value="1"/>
</dbReference>
<dbReference type="InterPro" id="IPR001373">
    <property type="entry name" value="Cullin_N"/>
</dbReference>
<dbReference type="STRING" id="4232.A0A251SHA0"/>
<keyword evidence="7" id="KW-1185">Reference proteome</keyword>
<sequence>MTSHIQETCKQLFIDPERVKDPVAFVQRLLEEKHKHDKITSLAFNNDKTFQKALNSSFEYFINSNPRLPEFISLFVDDRLRKGLRGMSEADVEAVLDKVMMLFRYLQEKDVFEKYYNIWQNDFFRG</sequence>
<dbReference type="SUPFAM" id="SSF74788">
    <property type="entry name" value="Cullin repeat-like"/>
    <property type="match status" value="1"/>
</dbReference>
<evidence type="ECO:0000313" key="7">
    <source>
        <dbReference type="Proteomes" id="UP000215914"/>
    </source>
</evidence>